<dbReference type="NCBIfam" id="TIGR02532">
    <property type="entry name" value="IV_pilin_GFxxxE"/>
    <property type="match status" value="1"/>
</dbReference>
<dbReference type="AlphaFoldDB" id="A0A382R1R9"/>
<sequence>MKTKLTTPKPHPARGFTLIELLVVIAIIAILAGLLLPALAKAKDKATSISCMNNVKQMGLALILYEQDTGEVPRCWPPFEPKYKDDKGNWHLNIWYRVIQPYLGKEVKKMGYGVFICPGTSKRKRTDDWKDIYNYAMNSKFQSGSRWAMRPNGTFKMSTIDNPSGTIFVADIDGFNSCLYPDETDSGSPIDGGNVLYRHGGGTEGSSFYVQKKDFGKMPSERLRLSVPFGTASSNYFDGHSEPLKKRAPEELFRIKKKKQ</sequence>
<dbReference type="PROSITE" id="PS00409">
    <property type="entry name" value="PROKAR_NTER_METHYL"/>
    <property type="match status" value="1"/>
</dbReference>
<dbReference type="EMBL" id="UINC01118497">
    <property type="protein sequence ID" value="SVC91663.1"/>
    <property type="molecule type" value="Genomic_DNA"/>
</dbReference>
<keyword evidence="1" id="KW-0488">Methylation</keyword>
<evidence type="ECO:0000256" key="1">
    <source>
        <dbReference type="ARBA" id="ARBA00022481"/>
    </source>
</evidence>
<reference evidence="3" key="1">
    <citation type="submission" date="2018-05" db="EMBL/GenBank/DDBJ databases">
        <authorList>
            <person name="Lanie J.A."/>
            <person name="Ng W.-L."/>
            <person name="Kazmierczak K.M."/>
            <person name="Andrzejewski T.M."/>
            <person name="Davidsen T.M."/>
            <person name="Wayne K.J."/>
            <person name="Tettelin H."/>
            <person name="Glass J.I."/>
            <person name="Rusch D."/>
            <person name="Podicherti R."/>
            <person name="Tsui H.-C.T."/>
            <person name="Winkler M.E."/>
        </authorList>
    </citation>
    <scope>NUCLEOTIDE SEQUENCE</scope>
</reference>
<dbReference type="PANTHER" id="PTHR30093:SF2">
    <property type="entry name" value="TYPE II SECRETION SYSTEM PROTEIN H"/>
    <property type="match status" value="1"/>
</dbReference>
<dbReference type="SUPFAM" id="SSF54523">
    <property type="entry name" value="Pili subunits"/>
    <property type="match status" value="1"/>
</dbReference>
<name>A0A382R1R9_9ZZZZ</name>
<dbReference type="InterPro" id="IPR045584">
    <property type="entry name" value="Pilin-like"/>
</dbReference>
<gene>
    <name evidence="3" type="ORF">METZ01_LOCUS344517</name>
</gene>
<feature type="domain" description="DUF1559" evidence="2">
    <location>
        <begin position="42"/>
        <end position="104"/>
    </location>
</feature>
<organism evidence="3">
    <name type="scientific">marine metagenome</name>
    <dbReference type="NCBI Taxonomy" id="408172"/>
    <lineage>
        <taxon>unclassified sequences</taxon>
        <taxon>metagenomes</taxon>
        <taxon>ecological metagenomes</taxon>
    </lineage>
</organism>
<dbReference type="Pfam" id="PF07596">
    <property type="entry name" value="SBP_bac_10"/>
    <property type="match status" value="1"/>
</dbReference>
<dbReference type="Pfam" id="PF07963">
    <property type="entry name" value="N_methyl"/>
    <property type="match status" value="1"/>
</dbReference>
<dbReference type="Gene3D" id="3.30.700.10">
    <property type="entry name" value="Glycoprotein, Type 4 Pilin"/>
    <property type="match status" value="1"/>
</dbReference>
<dbReference type="InterPro" id="IPR012902">
    <property type="entry name" value="N_methyl_site"/>
</dbReference>
<dbReference type="GO" id="GO:0015628">
    <property type="term" value="P:protein secretion by the type II secretion system"/>
    <property type="evidence" value="ECO:0007669"/>
    <property type="project" value="InterPro"/>
</dbReference>
<dbReference type="InterPro" id="IPR011453">
    <property type="entry name" value="DUF1559"/>
</dbReference>
<dbReference type="PANTHER" id="PTHR30093">
    <property type="entry name" value="GENERAL SECRETION PATHWAY PROTEIN G"/>
    <property type="match status" value="1"/>
</dbReference>
<evidence type="ECO:0000313" key="3">
    <source>
        <dbReference type="EMBL" id="SVC91663.1"/>
    </source>
</evidence>
<proteinExistence type="predicted"/>
<dbReference type="GO" id="GO:0015627">
    <property type="term" value="C:type II protein secretion system complex"/>
    <property type="evidence" value="ECO:0007669"/>
    <property type="project" value="InterPro"/>
</dbReference>
<evidence type="ECO:0000259" key="2">
    <source>
        <dbReference type="Pfam" id="PF07596"/>
    </source>
</evidence>
<accession>A0A382R1R9</accession>
<dbReference type="PRINTS" id="PR00813">
    <property type="entry name" value="BCTERIALGSPG"/>
</dbReference>
<protein>
    <recommendedName>
        <fullName evidence="2">DUF1559 domain-containing protein</fullName>
    </recommendedName>
</protein>
<dbReference type="InterPro" id="IPR000983">
    <property type="entry name" value="Bac_GSPG_pilin"/>
</dbReference>